<keyword evidence="4" id="KW-1185">Reference proteome</keyword>
<evidence type="ECO:0000259" key="2">
    <source>
        <dbReference type="Pfam" id="PF13609"/>
    </source>
</evidence>
<dbReference type="Pfam" id="PF13609">
    <property type="entry name" value="Porin_4"/>
    <property type="match status" value="1"/>
</dbReference>
<dbReference type="EMBL" id="CP005963">
    <property type="protein sequence ID" value="AGM40206.1"/>
    <property type="molecule type" value="Genomic_DNA"/>
</dbReference>
<evidence type="ECO:0000256" key="1">
    <source>
        <dbReference type="SAM" id="SignalP"/>
    </source>
</evidence>
<dbReference type="AlphaFoldDB" id="R4VCZ9"/>
<protein>
    <recommendedName>
        <fullName evidence="2">Porin domain-containing protein</fullName>
    </recommendedName>
</protein>
<proteinExistence type="predicted"/>
<dbReference type="Proteomes" id="UP000017881">
    <property type="component" value="Chromosome"/>
</dbReference>
<dbReference type="HOGENOM" id="CLU_902869_0_0_6"/>
<gene>
    <name evidence="3" type="ORF">SPISAL_00525</name>
</gene>
<accession>R4VCZ9</accession>
<organism evidence="3 4">
    <name type="scientific">Spiribacter salinus M19-40</name>
    <dbReference type="NCBI Taxonomy" id="1260251"/>
    <lineage>
        <taxon>Bacteria</taxon>
        <taxon>Pseudomonadati</taxon>
        <taxon>Pseudomonadota</taxon>
        <taxon>Gammaproteobacteria</taxon>
        <taxon>Chromatiales</taxon>
        <taxon>Ectothiorhodospiraceae</taxon>
        <taxon>Spiribacter</taxon>
    </lineage>
</organism>
<feature type="chain" id="PRO_5004371766" description="Porin domain-containing protein" evidence="1">
    <location>
        <begin position="23"/>
        <end position="308"/>
    </location>
</feature>
<dbReference type="InterPro" id="IPR033900">
    <property type="entry name" value="Gram_neg_porin_domain"/>
</dbReference>
<feature type="signal peptide" evidence="1">
    <location>
        <begin position="1"/>
        <end position="22"/>
    </location>
</feature>
<sequence>MKKMNIALFTAAAMIGSTAAIADEHVDGPNLSGRIQTIFEDADENTDDSLNMNNWHIAASGSATDLLGGIDASYYSRLSNYGGNGGAAGDPYVEYGFVTFSFPGADITAGRTDDLHYQFADSQVFALQPRNFDGIGGADFNTVDSLTVTSDLGGSPVTVGGYVNTRNGAGVEDTQFAISADIGVGTLAAVYSDSDTDTVRTERLTVAGTVDLDVATLTARVEDRDDDQASNGDMPYTIAAGIPVADSTTLYVMHGSDDGANGDDDSSTGVEARTLLGAGLDVFVGMTNGENSDGTSADNVYVGSRWQF</sequence>
<name>R4VCZ9_9GAMM</name>
<dbReference type="SUPFAM" id="SSF56935">
    <property type="entry name" value="Porins"/>
    <property type="match status" value="1"/>
</dbReference>
<dbReference type="RefSeq" id="WP_016352513.1">
    <property type="nucleotide sequence ID" value="NC_021291.1"/>
</dbReference>
<dbReference type="PATRIC" id="fig|1260251.3.peg.105"/>
<evidence type="ECO:0000313" key="4">
    <source>
        <dbReference type="Proteomes" id="UP000017881"/>
    </source>
</evidence>
<reference evidence="3 4" key="1">
    <citation type="journal article" date="2013" name="Genome Announc.">
        <title>Draft Genome of Spiribacter salinus M19-40, an Abundant Gammaproteobacterium in Aquatic Hypersaline Environments.</title>
        <authorList>
            <person name="Leon M.J."/>
            <person name="Ghai R."/>
            <person name="Fernandez A.B."/>
            <person name="Sanchez-Porro C."/>
            <person name="Rodriguez-Valera F."/>
            <person name="Ventosa A."/>
        </authorList>
    </citation>
    <scope>NUCLEOTIDE SEQUENCE [LARGE SCALE GENOMIC DNA]</scope>
    <source>
        <strain evidence="3">M19-40</strain>
    </source>
</reference>
<feature type="domain" description="Porin" evidence="2">
    <location>
        <begin position="10"/>
        <end position="293"/>
    </location>
</feature>
<keyword evidence="1" id="KW-0732">Signal</keyword>
<evidence type="ECO:0000313" key="3">
    <source>
        <dbReference type="EMBL" id="AGM40206.1"/>
    </source>
</evidence>
<dbReference type="KEGG" id="ssal:SPISAL_00525"/>